<gene>
    <name evidence="1" type="ORF">MM415B01744_0020</name>
</gene>
<sequence>MSNFPKNIDTDAELYKVADDTDEVIAAHHNALAEAVKAIEEKLGVDGSAIVESFDYILKQLAIKSVPAQGGQRVVNMFVNADGKLHVDYDDGGD</sequence>
<protein>
    <submittedName>
        <fullName evidence="1">Uncharacterized protein</fullName>
    </submittedName>
</protein>
<accession>A0A6M3II07</accession>
<dbReference type="AlphaFoldDB" id="A0A6M3II07"/>
<reference evidence="1" key="1">
    <citation type="submission" date="2020-03" db="EMBL/GenBank/DDBJ databases">
        <title>The deep terrestrial virosphere.</title>
        <authorList>
            <person name="Holmfeldt K."/>
            <person name="Nilsson E."/>
            <person name="Simone D."/>
            <person name="Lopez-Fernandez M."/>
            <person name="Wu X."/>
            <person name="de Brujin I."/>
            <person name="Lundin D."/>
            <person name="Andersson A."/>
            <person name="Bertilsson S."/>
            <person name="Dopson M."/>
        </authorList>
    </citation>
    <scope>NUCLEOTIDE SEQUENCE</scope>
    <source>
        <strain evidence="1">MM415B01744</strain>
    </source>
</reference>
<name>A0A6M3II07_9ZZZZ</name>
<dbReference type="EMBL" id="MT141249">
    <property type="protein sequence ID" value="QJA57015.1"/>
    <property type="molecule type" value="Genomic_DNA"/>
</dbReference>
<proteinExistence type="predicted"/>
<evidence type="ECO:0000313" key="1">
    <source>
        <dbReference type="EMBL" id="QJA57015.1"/>
    </source>
</evidence>
<organism evidence="1">
    <name type="scientific">viral metagenome</name>
    <dbReference type="NCBI Taxonomy" id="1070528"/>
    <lineage>
        <taxon>unclassified sequences</taxon>
        <taxon>metagenomes</taxon>
        <taxon>organismal metagenomes</taxon>
    </lineage>
</organism>